<keyword evidence="7" id="KW-0732">Signal</keyword>
<sequence length="160" mass="16787">MTRTALCAAIAAALIAVPAHSQETPVNKGQSSAWLNEQQAALAEATQAEGWYTLDGGVKFRRTAGDGTGPAPTVQDTVTVHYTGKLTDGTTFDSSRGRDPATFPLGRLVKAWQIAIPYMGVGDTAEILVPAEMGYGARGAGPIPPASTLWFEIELLGIED</sequence>
<dbReference type="OrthoDB" id="9812109at2"/>
<comment type="catalytic activity">
    <reaction evidence="1 5 6">
        <text>[protein]-peptidylproline (omega=180) = [protein]-peptidylproline (omega=0)</text>
        <dbReference type="Rhea" id="RHEA:16237"/>
        <dbReference type="Rhea" id="RHEA-COMP:10747"/>
        <dbReference type="Rhea" id="RHEA-COMP:10748"/>
        <dbReference type="ChEBI" id="CHEBI:83833"/>
        <dbReference type="ChEBI" id="CHEBI:83834"/>
        <dbReference type="EC" id="5.2.1.8"/>
    </reaction>
</comment>
<dbReference type="AlphaFoldDB" id="A0A3A1PDY2"/>
<dbReference type="PROSITE" id="PS50059">
    <property type="entry name" value="FKBP_PPIASE"/>
    <property type="match status" value="1"/>
</dbReference>
<proteinExistence type="inferred from homology"/>
<feature type="chain" id="PRO_5017379471" description="Peptidyl-prolyl cis-trans isomerase" evidence="7">
    <location>
        <begin position="22"/>
        <end position="160"/>
    </location>
</feature>
<comment type="caution">
    <text evidence="9">The sequence shown here is derived from an EMBL/GenBank/DDBJ whole genome shotgun (WGS) entry which is preliminary data.</text>
</comment>
<evidence type="ECO:0000256" key="7">
    <source>
        <dbReference type="SAM" id="SignalP"/>
    </source>
</evidence>
<dbReference type="InterPro" id="IPR046357">
    <property type="entry name" value="PPIase_dom_sf"/>
</dbReference>
<evidence type="ECO:0000256" key="1">
    <source>
        <dbReference type="ARBA" id="ARBA00000971"/>
    </source>
</evidence>
<evidence type="ECO:0000259" key="8">
    <source>
        <dbReference type="PROSITE" id="PS50059"/>
    </source>
</evidence>
<evidence type="ECO:0000313" key="9">
    <source>
        <dbReference type="EMBL" id="RIV91144.1"/>
    </source>
</evidence>
<keyword evidence="10" id="KW-1185">Reference proteome</keyword>
<dbReference type="EMBL" id="QXFM01000027">
    <property type="protein sequence ID" value="RIV91144.1"/>
    <property type="molecule type" value="Genomic_DNA"/>
</dbReference>
<dbReference type="InterPro" id="IPR001179">
    <property type="entry name" value="PPIase_FKBP_dom"/>
</dbReference>
<comment type="similarity">
    <text evidence="2 6">Belongs to the FKBP-type PPIase family.</text>
</comment>
<keyword evidence="4 5" id="KW-0413">Isomerase</keyword>
<protein>
    <recommendedName>
        <fullName evidence="6">Peptidyl-prolyl cis-trans isomerase</fullName>
        <ecNumber evidence="6">5.2.1.8</ecNumber>
    </recommendedName>
</protein>
<dbReference type="PANTHER" id="PTHR43811">
    <property type="entry name" value="FKBP-TYPE PEPTIDYL-PROLYL CIS-TRANS ISOMERASE FKPA"/>
    <property type="match status" value="1"/>
</dbReference>
<dbReference type="Proteomes" id="UP000265366">
    <property type="component" value="Unassembled WGS sequence"/>
</dbReference>
<evidence type="ECO:0000256" key="5">
    <source>
        <dbReference type="PROSITE-ProRule" id="PRU00277"/>
    </source>
</evidence>
<organism evidence="9 10">
    <name type="scientific">Aurantiacibacter xanthus</name>
    <dbReference type="NCBI Taxonomy" id="1784712"/>
    <lineage>
        <taxon>Bacteria</taxon>
        <taxon>Pseudomonadati</taxon>
        <taxon>Pseudomonadota</taxon>
        <taxon>Alphaproteobacteria</taxon>
        <taxon>Sphingomonadales</taxon>
        <taxon>Erythrobacteraceae</taxon>
        <taxon>Aurantiacibacter</taxon>
    </lineage>
</organism>
<dbReference type="SUPFAM" id="SSF54534">
    <property type="entry name" value="FKBP-like"/>
    <property type="match status" value="1"/>
</dbReference>
<dbReference type="Pfam" id="PF00254">
    <property type="entry name" value="FKBP_C"/>
    <property type="match status" value="1"/>
</dbReference>
<dbReference type="Gene3D" id="3.10.50.40">
    <property type="match status" value="1"/>
</dbReference>
<evidence type="ECO:0000256" key="4">
    <source>
        <dbReference type="ARBA" id="ARBA00023235"/>
    </source>
</evidence>
<keyword evidence="3 5" id="KW-0697">Rotamase</keyword>
<name>A0A3A1PDY2_9SPHN</name>
<evidence type="ECO:0000256" key="3">
    <source>
        <dbReference type="ARBA" id="ARBA00023110"/>
    </source>
</evidence>
<feature type="domain" description="PPIase FKBP-type" evidence="8">
    <location>
        <begin position="75"/>
        <end position="159"/>
    </location>
</feature>
<dbReference type="PANTHER" id="PTHR43811:SF19">
    <property type="entry name" value="39 KDA FK506-BINDING NUCLEAR PROTEIN"/>
    <property type="match status" value="1"/>
</dbReference>
<feature type="signal peptide" evidence="7">
    <location>
        <begin position="1"/>
        <end position="21"/>
    </location>
</feature>
<dbReference type="GO" id="GO:0003755">
    <property type="term" value="F:peptidyl-prolyl cis-trans isomerase activity"/>
    <property type="evidence" value="ECO:0007669"/>
    <property type="project" value="UniProtKB-UniRule"/>
</dbReference>
<evidence type="ECO:0000256" key="2">
    <source>
        <dbReference type="ARBA" id="ARBA00006577"/>
    </source>
</evidence>
<accession>A0A3A1PDY2</accession>
<evidence type="ECO:0000313" key="10">
    <source>
        <dbReference type="Proteomes" id="UP000265366"/>
    </source>
</evidence>
<evidence type="ECO:0000256" key="6">
    <source>
        <dbReference type="RuleBase" id="RU003915"/>
    </source>
</evidence>
<reference evidence="9 10" key="1">
    <citation type="submission" date="2018-08" db="EMBL/GenBank/DDBJ databases">
        <title>Erythrobacter zhengii sp.nov., a bacterium isolated from deep-sea sediment.</title>
        <authorList>
            <person name="Fang C."/>
            <person name="Wu Y.-H."/>
            <person name="Sun C."/>
            <person name="Wang H."/>
            <person name="Cheng H."/>
            <person name="Meng F.-X."/>
            <person name="Wang C.-S."/>
            <person name="Xu X.-W."/>
        </authorList>
    </citation>
    <scope>NUCLEOTIDE SEQUENCE [LARGE SCALE GENOMIC DNA]</scope>
    <source>
        <strain evidence="9 10">CCTCC AB 2015396</strain>
    </source>
</reference>
<dbReference type="EC" id="5.2.1.8" evidence="6"/>
<gene>
    <name evidence="9" type="ORF">D2V17_03590</name>
</gene>